<evidence type="ECO:0000256" key="2">
    <source>
        <dbReference type="ARBA" id="ARBA00009976"/>
    </source>
</evidence>
<evidence type="ECO:0008006" key="10">
    <source>
        <dbReference type="Google" id="ProtNLM"/>
    </source>
</evidence>
<feature type="transmembrane region" description="Helical" evidence="7">
    <location>
        <begin position="178"/>
        <end position="197"/>
    </location>
</feature>
<keyword evidence="3" id="KW-0813">Transport</keyword>
<dbReference type="InterPro" id="IPR037185">
    <property type="entry name" value="EmrE-like"/>
</dbReference>
<feature type="transmembrane region" description="Helical" evidence="7">
    <location>
        <begin position="209"/>
        <end position="228"/>
    </location>
</feature>
<accession>F7A5W3</accession>
<keyword evidence="6 7" id="KW-0472">Membrane</keyword>
<dbReference type="GeneTree" id="ENSGT00950000182827"/>
<protein>
    <recommendedName>
        <fullName evidence="10">UDP-N-acetylglucosamine transporter</fullName>
    </recommendedName>
</protein>
<dbReference type="InParanoid" id="F7A5W3"/>
<evidence type="ECO:0000256" key="6">
    <source>
        <dbReference type="ARBA" id="ARBA00023136"/>
    </source>
</evidence>
<sequence>MGAITKYAVLVLLVLQTTCMVLTLRYTRTVVIDGPRYLSSTVVLLAEFVKLMSCLFIIYYQCKFDPRKFMNELKVGLLNKPLETIKTAVPSGIYSFQNNLLFIALNYLDAPTYQVTYQLKILMTALFSSLLLRKQLSRNQWFALVMLMTGVALVQYPAGSTAVENTSSIQDRMYGVGVLLVACASSGFAGVYFELLLKSSNISLWIRNLQMAMFGVIFSSITVLFTNLKEIQKDGFFQGYSIAVGTVLLLQAYGGILVACVVQYTDNIIKGFATSLSIIVSTIVSYLVFNDVQPTKLFLAGTMIVIAATFVYGLRSTKPSSTKLTEKDS</sequence>
<proteinExistence type="inferred from homology"/>
<feature type="transmembrane region" description="Helical" evidence="7">
    <location>
        <begin position="240"/>
        <end position="262"/>
    </location>
</feature>
<reference evidence="8" key="4">
    <citation type="submission" date="2025-09" db="UniProtKB">
        <authorList>
            <consortium name="Ensembl"/>
        </authorList>
    </citation>
    <scope>IDENTIFICATION</scope>
</reference>
<reference evidence="9" key="1">
    <citation type="journal article" date="2002" name="Science">
        <title>The draft genome of Ciona intestinalis: insights into chordate and vertebrate origins.</title>
        <authorList>
            <person name="Dehal P."/>
            <person name="Satou Y."/>
            <person name="Campbell R.K."/>
            <person name="Chapman J."/>
            <person name="Degnan B."/>
            <person name="De Tomaso A."/>
            <person name="Davidson B."/>
            <person name="Di Gregorio A."/>
            <person name="Gelpke M."/>
            <person name="Goodstein D.M."/>
            <person name="Harafuji N."/>
            <person name="Hastings K.E."/>
            <person name="Ho I."/>
            <person name="Hotta K."/>
            <person name="Huang W."/>
            <person name="Kawashima T."/>
            <person name="Lemaire P."/>
            <person name="Martinez D."/>
            <person name="Meinertzhagen I.A."/>
            <person name="Necula S."/>
            <person name="Nonaka M."/>
            <person name="Putnam N."/>
            <person name="Rash S."/>
            <person name="Saiga H."/>
            <person name="Satake M."/>
            <person name="Terry A."/>
            <person name="Yamada L."/>
            <person name="Wang H.G."/>
            <person name="Awazu S."/>
            <person name="Azumi K."/>
            <person name="Boore J."/>
            <person name="Branno M."/>
            <person name="Chin-Bow S."/>
            <person name="DeSantis R."/>
            <person name="Doyle S."/>
            <person name="Francino P."/>
            <person name="Keys D.N."/>
            <person name="Haga S."/>
            <person name="Hayashi H."/>
            <person name="Hino K."/>
            <person name="Imai K.S."/>
            <person name="Inaba K."/>
            <person name="Kano S."/>
            <person name="Kobayashi K."/>
            <person name="Kobayashi M."/>
            <person name="Lee B.I."/>
            <person name="Makabe K.W."/>
            <person name="Manohar C."/>
            <person name="Matassi G."/>
            <person name="Medina M."/>
            <person name="Mochizuki Y."/>
            <person name="Mount S."/>
            <person name="Morishita T."/>
            <person name="Miura S."/>
            <person name="Nakayama A."/>
            <person name="Nishizaka S."/>
            <person name="Nomoto H."/>
            <person name="Ohta F."/>
            <person name="Oishi K."/>
            <person name="Rigoutsos I."/>
            <person name="Sano M."/>
            <person name="Sasaki A."/>
            <person name="Sasakura Y."/>
            <person name="Shoguchi E."/>
            <person name="Shin-i T."/>
            <person name="Spagnuolo A."/>
            <person name="Stainier D."/>
            <person name="Suzuki M.M."/>
            <person name="Tassy O."/>
            <person name="Takatori N."/>
            <person name="Tokuoka M."/>
            <person name="Yagi K."/>
            <person name="Yoshizaki F."/>
            <person name="Wada S."/>
            <person name="Zhang C."/>
            <person name="Hyatt P.D."/>
            <person name="Larimer F."/>
            <person name="Detter C."/>
            <person name="Doggett N."/>
            <person name="Glavina T."/>
            <person name="Hawkins T."/>
            <person name="Richardson P."/>
            <person name="Lucas S."/>
            <person name="Kohara Y."/>
            <person name="Levine M."/>
            <person name="Satoh N."/>
            <person name="Rokhsar D.S."/>
        </authorList>
    </citation>
    <scope>NUCLEOTIDE SEQUENCE [LARGE SCALE GENOMIC DNA]</scope>
</reference>
<dbReference type="InterPro" id="IPR007271">
    <property type="entry name" value="Nuc_sug_transpt"/>
</dbReference>
<dbReference type="OMA" id="AIMYVIQ"/>
<dbReference type="FunCoup" id="F7A5W3">
    <property type="interactions" value="6"/>
</dbReference>
<feature type="transmembrane region" description="Helical" evidence="7">
    <location>
        <begin position="269"/>
        <end position="289"/>
    </location>
</feature>
<evidence type="ECO:0000256" key="1">
    <source>
        <dbReference type="ARBA" id="ARBA00004653"/>
    </source>
</evidence>
<comment type="similarity">
    <text evidence="2">Belongs to the nucleotide-sugar transporter family. SLC35A subfamily.</text>
</comment>
<dbReference type="GO" id="GO:0055085">
    <property type="term" value="P:transmembrane transport"/>
    <property type="evidence" value="ECO:0000318"/>
    <property type="project" value="GO_Central"/>
</dbReference>
<dbReference type="Pfam" id="PF04142">
    <property type="entry name" value="Nuc_sug_transp"/>
    <property type="match status" value="1"/>
</dbReference>
<keyword evidence="4 7" id="KW-0812">Transmembrane</keyword>
<feature type="transmembrane region" description="Helical" evidence="7">
    <location>
        <begin position="7"/>
        <end position="26"/>
    </location>
</feature>
<dbReference type="PANTHER" id="PTHR10231">
    <property type="entry name" value="NUCLEOTIDE-SUGAR TRANSMEMBRANE TRANSPORTER"/>
    <property type="match status" value="1"/>
</dbReference>
<feature type="transmembrane region" description="Helical" evidence="7">
    <location>
        <begin position="141"/>
        <end position="158"/>
    </location>
</feature>
<dbReference type="HOGENOM" id="CLU_024645_1_0_1"/>
<dbReference type="PIRSF" id="PIRSF005799">
    <property type="entry name" value="UDP-gal_transpt"/>
    <property type="match status" value="1"/>
</dbReference>
<evidence type="ECO:0000256" key="4">
    <source>
        <dbReference type="ARBA" id="ARBA00022692"/>
    </source>
</evidence>
<organism evidence="8 9">
    <name type="scientific">Ciona intestinalis</name>
    <name type="common">Transparent sea squirt</name>
    <name type="synonym">Ascidia intestinalis</name>
    <dbReference type="NCBI Taxonomy" id="7719"/>
    <lineage>
        <taxon>Eukaryota</taxon>
        <taxon>Metazoa</taxon>
        <taxon>Chordata</taxon>
        <taxon>Tunicata</taxon>
        <taxon>Ascidiacea</taxon>
        <taxon>Phlebobranchia</taxon>
        <taxon>Cionidae</taxon>
        <taxon>Ciona</taxon>
    </lineage>
</organism>
<dbReference type="AlphaFoldDB" id="F7A5W3"/>
<dbReference type="NCBIfam" id="TIGR00803">
    <property type="entry name" value="nst"/>
    <property type="match status" value="1"/>
</dbReference>
<dbReference type="Gene3D" id="1.10.3730.20">
    <property type="match status" value="1"/>
</dbReference>
<dbReference type="GO" id="GO:0000139">
    <property type="term" value="C:Golgi membrane"/>
    <property type="evidence" value="ECO:0000318"/>
    <property type="project" value="GO_Central"/>
</dbReference>
<dbReference type="SUPFAM" id="SSF103481">
    <property type="entry name" value="Multidrug resistance efflux transporter EmrE"/>
    <property type="match status" value="1"/>
</dbReference>
<dbReference type="GO" id="GO:0005459">
    <property type="term" value="F:UDP-galactose transmembrane transporter activity"/>
    <property type="evidence" value="ECO:0000318"/>
    <property type="project" value="GO_Central"/>
</dbReference>
<reference evidence="8" key="3">
    <citation type="submission" date="2025-08" db="UniProtKB">
        <authorList>
            <consortium name="Ensembl"/>
        </authorList>
    </citation>
    <scope>IDENTIFICATION</scope>
</reference>
<evidence type="ECO:0000313" key="9">
    <source>
        <dbReference type="Proteomes" id="UP000008144"/>
    </source>
</evidence>
<feature type="transmembrane region" description="Helical" evidence="7">
    <location>
        <begin position="38"/>
        <end position="60"/>
    </location>
</feature>
<evidence type="ECO:0000256" key="7">
    <source>
        <dbReference type="SAM" id="Phobius"/>
    </source>
</evidence>
<dbReference type="Ensembl" id="ENSCINT00000022417.2">
    <property type="protein sequence ID" value="ENSCINP00000022171.2"/>
    <property type="gene ID" value="ENSCING00000011642.2"/>
</dbReference>
<evidence type="ECO:0000256" key="5">
    <source>
        <dbReference type="ARBA" id="ARBA00022989"/>
    </source>
</evidence>
<keyword evidence="3" id="KW-0762">Sugar transport</keyword>
<reference evidence="8" key="2">
    <citation type="journal article" date="2008" name="Genome Biol.">
        <title>Improved genome assembly and evidence-based global gene model set for the chordate Ciona intestinalis: new insight into intron and operon populations.</title>
        <authorList>
            <person name="Satou Y."/>
            <person name="Mineta K."/>
            <person name="Ogasawara M."/>
            <person name="Sasakura Y."/>
            <person name="Shoguchi E."/>
            <person name="Ueno K."/>
            <person name="Yamada L."/>
            <person name="Matsumoto J."/>
            <person name="Wasserscheid J."/>
            <person name="Dewar K."/>
            <person name="Wiley G.B."/>
            <person name="Macmil S.L."/>
            <person name="Roe B.A."/>
            <person name="Zeller R.W."/>
            <person name="Hastings K.E."/>
            <person name="Lemaire P."/>
            <person name="Lindquist E."/>
            <person name="Endo T."/>
            <person name="Hotta K."/>
            <person name="Inaba K."/>
        </authorList>
    </citation>
    <scope>NUCLEOTIDE SEQUENCE [LARGE SCALE GENOMIC DNA]</scope>
    <source>
        <strain evidence="8">wild type</strain>
    </source>
</reference>
<evidence type="ECO:0000313" key="8">
    <source>
        <dbReference type="Ensembl" id="ENSCINP00000022171.2"/>
    </source>
</evidence>
<dbReference type="EMBL" id="EAAA01001327">
    <property type="status" value="NOT_ANNOTATED_CDS"/>
    <property type="molecule type" value="Genomic_DNA"/>
</dbReference>
<keyword evidence="9" id="KW-1185">Reference proteome</keyword>
<evidence type="ECO:0000256" key="3">
    <source>
        <dbReference type="ARBA" id="ARBA00022597"/>
    </source>
</evidence>
<name>F7A5W3_CIOIN</name>
<feature type="transmembrane region" description="Helical" evidence="7">
    <location>
        <begin position="295"/>
        <end position="314"/>
    </location>
</feature>
<keyword evidence="5 7" id="KW-1133">Transmembrane helix</keyword>
<comment type="subcellular location">
    <subcellularLocation>
        <location evidence="1">Golgi apparatus membrane</location>
        <topology evidence="1">Multi-pass membrane protein</topology>
    </subcellularLocation>
</comment>
<dbReference type="Proteomes" id="UP000008144">
    <property type="component" value="Chromosome 2"/>
</dbReference>